<dbReference type="EMBL" id="PUBV01000014">
    <property type="protein sequence ID" value="PWB07300.1"/>
    <property type="molecule type" value="Genomic_DNA"/>
</dbReference>
<dbReference type="GO" id="GO:0005886">
    <property type="term" value="C:plasma membrane"/>
    <property type="evidence" value="ECO:0007669"/>
    <property type="project" value="UniProtKB-SubCell"/>
</dbReference>
<evidence type="ECO:0000256" key="2">
    <source>
        <dbReference type="ARBA" id="ARBA00022475"/>
    </source>
</evidence>
<feature type="transmembrane region" description="Helical" evidence="6">
    <location>
        <begin position="237"/>
        <end position="261"/>
    </location>
</feature>
<dbReference type="InterPro" id="IPR022791">
    <property type="entry name" value="L-PG_synthase/AglD"/>
</dbReference>
<sequence length="342" mass="37240">MQTGRNLTLKILLPLAIGIAVVVWLFGREFSLSDLDRVPWSGRTVWALSLSLLAVAGREFGLAWRFRVLTDGRLSAMAALRVTMMCEFTSAITPTTAGGSAMSVWFMHREGISGGRAGSVMLVTLLLDEGFMALAGPLVIVLLGSDALFGFSDGSGAAVDQGIRAAFWAVWGVTVVWTALLFVAIILQPAAMSAVIRRVFSVSLLRRWQTKMDGVAADLSEASRQLLGMGWRWWTKAAVATALSWISRFLVVNALFAAFVPEAPQMLVLGRQAIVWLLLTVSPTPGGSGISEWLFTTYYGDLVGDRSMTLVVAVMWRILTYYIYLAAGAVVIPAWSRKRNLQ</sequence>
<dbReference type="NCBIfam" id="TIGR00374">
    <property type="entry name" value="flippase-like domain"/>
    <property type="match status" value="1"/>
</dbReference>
<proteinExistence type="predicted"/>
<evidence type="ECO:0000256" key="4">
    <source>
        <dbReference type="ARBA" id="ARBA00022989"/>
    </source>
</evidence>
<protein>
    <submittedName>
        <fullName evidence="7">UPF0104 family protein</fullName>
    </submittedName>
</protein>
<gene>
    <name evidence="7" type="ORF">C5O25_07750</name>
</gene>
<dbReference type="PANTHER" id="PTHR37693:SF1">
    <property type="entry name" value="INTEGRAL MEMBRANE PROTEIN"/>
    <property type="match status" value="1"/>
</dbReference>
<comment type="subcellular location">
    <subcellularLocation>
        <location evidence="1">Cell membrane</location>
        <topology evidence="1">Multi-pass membrane protein</topology>
    </subcellularLocation>
</comment>
<feature type="transmembrane region" description="Helical" evidence="6">
    <location>
        <begin position="7"/>
        <end position="26"/>
    </location>
</feature>
<keyword evidence="8" id="KW-1185">Reference proteome</keyword>
<evidence type="ECO:0000256" key="5">
    <source>
        <dbReference type="ARBA" id="ARBA00023136"/>
    </source>
</evidence>
<keyword evidence="2" id="KW-1003">Cell membrane</keyword>
<feature type="transmembrane region" description="Helical" evidence="6">
    <location>
        <begin position="120"/>
        <end position="144"/>
    </location>
</feature>
<dbReference type="Proteomes" id="UP000244925">
    <property type="component" value="Unassembled WGS sequence"/>
</dbReference>
<feature type="transmembrane region" description="Helical" evidence="6">
    <location>
        <begin position="85"/>
        <end position="108"/>
    </location>
</feature>
<evidence type="ECO:0000256" key="1">
    <source>
        <dbReference type="ARBA" id="ARBA00004651"/>
    </source>
</evidence>
<feature type="transmembrane region" description="Helical" evidence="6">
    <location>
        <begin position="165"/>
        <end position="187"/>
    </location>
</feature>
<keyword evidence="5 6" id="KW-0472">Membrane</keyword>
<evidence type="ECO:0000313" key="7">
    <source>
        <dbReference type="EMBL" id="PWB07300.1"/>
    </source>
</evidence>
<name>A0A2V1IRP7_9BACT</name>
<feature type="transmembrane region" description="Helical" evidence="6">
    <location>
        <begin position="273"/>
        <end position="294"/>
    </location>
</feature>
<keyword evidence="4 6" id="KW-1133">Transmembrane helix</keyword>
<comment type="caution">
    <text evidence="7">The sequence shown here is derived from an EMBL/GenBank/DDBJ whole genome shotgun (WGS) entry which is preliminary data.</text>
</comment>
<dbReference type="RefSeq" id="WP_107036168.1">
    <property type="nucleotide sequence ID" value="NZ_CAOXDM010000010.1"/>
</dbReference>
<evidence type="ECO:0000256" key="6">
    <source>
        <dbReference type="SAM" id="Phobius"/>
    </source>
</evidence>
<accession>A0A2V1IRP7</accession>
<organism evidence="7 8">
    <name type="scientific">Paramuribaculum intestinale</name>
    <dbReference type="NCBI Taxonomy" id="2094151"/>
    <lineage>
        <taxon>Bacteria</taxon>
        <taxon>Pseudomonadati</taxon>
        <taxon>Bacteroidota</taxon>
        <taxon>Bacteroidia</taxon>
        <taxon>Bacteroidales</taxon>
        <taxon>Muribaculaceae</taxon>
        <taxon>Paramuribaculum</taxon>
    </lineage>
</organism>
<dbReference type="AlphaFoldDB" id="A0A2V1IRP7"/>
<dbReference type="Pfam" id="PF03706">
    <property type="entry name" value="LPG_synthase_TM"/>
    <property type="match status" value="1"/>
</dbReference>
<keyword evidence="3 6" id="KW-0812">Transmembrane</keyword>
<feature type="transmembrane region" description="Helical" evidence="6">
    <location>
        <begin position="314"/>
        <end position="335"/>
    </location>
</feature>
<dbReference type="PANTHER" id="PTHR37693">
    <property type="entry name" value="PHOSPHATIDYLGLYCEROL LYSYLTRANSFERASE"/>
    <property type="match status" value="1"/>
</dbReference>
<evidence type="ECO:0000256" key="3">
    <source>
        <dbReference type="ARBA" id="ARBA00022692"/>
    </source>
</evidence>
<evidence type="ECO:0000313" key="8">
    <source>
        <dbReference type="Proteomes" id="UP000244925"/>
    </source>
</evidence>
<reference evidence="8" key="1">
    <citation type="submission" date="2018-02" db="EMBL/GenBank/DDBJ databases">
        <authorList>
            <person name="Clavel T."/>
            <person name="Strowig T."/>
        </authorList>
    </citation>
    <scope>NUCLEOTIDE SEQUENCE [LARGE SCALE GENOMIC DNA]</scope>
    <source>
        <strain evidence="8">DSM 100764</strain>
    </source>
</reference>
<feature type="transmembrane region" description="Helical" evidence="6">
    <location>
        <begin position="46"/>
        <end position="64"/>
    </location>
</feature>